<dbReference type="SMART" id="SM00320">
    <property type="entry name" value="WD40"/>
    <property type="match status" value="2"/>
</dbReference>
<comment type="similarity">
    <text evidence="5">Belongs to the DPH7 family.</text>
</comment>
<dbReference type="PROSITE" id="PS50082">
    <property type="entry name" value="WD_REPEATS_2"/>
    <property type="match status" value="1"/>
</dbReference>
<reference evidence="9 10" key="1">
    <citation type="submission" date="2023-11" db="EMBL/GenBank/DDBJ databases">
        <authorList>
            <person name="Okamura Y."/>
        </authorList>
    </citation>
    <scope>NUCLEOTIDE SEQUENCE [LARGE SCALE GENOMIC DNA]</scope>
</reference>
<gene>
    <name evidence="9" type="ORF">LNINA_LOCUS6461</name>
</gene>
<sequence length="348" mass="39999">MSWETIHKWHTGFSADSVEWCPVEPYNDVLVCGTYQLDKTDNESSATKQKRLGRVYLFEINEKTESLCPIQTIDTSGILDQKWSYQRIENFPVLGTVTSEGKIQLYRLVESGNLNLELWLEATIGENVLALSLDWSTNKLTGYSNIVVSDSTGNVTVWRVDDSLERIAEWKAHDFEAWIAAFNYWNPDVFYSGGDDCVLKCFDLRAPDSFVTNRSHEAGVTSIRSHVDVEHQLLTGSYDEKIRLWDARQMKRCITETEVGGGVWRLKWHPFEKSVLLAACMYGGFRLLCVKENIKILYEYLEHESIAYGADWKFESKSDNLSMVATCSFYDCDMHVGRILLDRDLKEE</sequence>
<dbReference type="AlphaFoldDB" id="A0AAV1JBT7"/>
<dbReference type="InterPro" id="IPR052415">
    <property type="entry name" value="Diphthine_MTase"/>
</dbReference>
<evidence type="ECO:0000256" key="1">
    <source>
        <dbReference type="ARBA" id="ARBA00005156"/>
    </source>
</evidence>
<evidence type="ECO:0000256" key="4">
    <source>
        <dbReference type="ARBA" id="ARBA00022801"/>
    </source>
</evidence>
<dbReference type="EMBL" id="CAVLEF010000009">
    <property type="protein sequence ID" value="CAK1546954.1"/>
    <property type="molecule type" value="Genomic_DNA"/>
</dbReference>
<keyword evidence="2 8" id="KW-0853">WD repeat</keyword>
<dbReference type="InterPro" id="IPR036322">
    <property type="entry name" value="WD40_repeat_dom_sf"/>
</dbReference>
<dbReference type="Proteomes" id="UP001497472">
    <property type="component" value="Unassembled WGS sequence"/>
</dbReference>
<dbReference type="PANTHER" id="PTHR46042:SF1">
    <property type="entry name" value="DIPHTHINE METHYLTRANSFERASE"/>
    <property type="match status" value="1"/>
</dbReference>
<feature type="repeat" description="WD" evidence="8">
    <location>
        <begin position="213"/>
        <end position="255"/>
    </location>
</feature>
<keyword evidence="4" id="KW-0378">Hydrolase</keyword>
<dbReference type="GO" id="GO:0017183">
    <property type="term" value="P:protein histidyl modification to diphthamide"/>
    <property type="evidence" value="ECO:0007669"/>
    <property type="project" value="TreeGrafter"/>
</dbReference>
<accession>A0AAV1JBT7</accession>
<evidence type="ECO:0000313" key="10">
    <source>
        <dbReference type="Proteomes" id="UP001497472"/>
    </source>
</evidence>
<dbReference type="SUPFAM" id="SSF50978">
    <property type="entry name" value="WD40 repeat-like"/>
    <property type="match status" value="1"/>
</dbReference>
<evidence type="ECO:0000256" key="2">
    <source>
        <dbReference type="ARBA" id="ARBA00022574"/>
    </source>
</evidence>
<comment type="pathway">
    <text evidence="1">Protein modification; peptidyl-diphthamide biosynthesis.</text>
</comment>
<evidence type="ECO:0000313" key="9">
    <source>
        <dbReference type="EMBL" id="CAK1546954.1"/>
    </source>
</evidence>
<evidence type="ECO:0000256" key="3">
    <source>
        <dbReference type="ARBA" id="ARBA00022737"/>
    </source>
</evidence>
<dbReference type="InterPro" id="IPR015943">
    <property type="entry name" value="WD40/YVTN_repeat-like_dom_sf"/>
</dbReference>
<evidence type="ECO:0000256" key="7">
    <source>
        <dbReference type="ARBA" id="ARBA00047551"/>
    </source>
</evidence>
<dbReference type="GO" id="GO:0061685">
    <property type="term" value="F:diphthine methylesterase activity"/>
    <property type="evidence" value="ECO:0007669"/>
    <property type="project" value="UniProtKB-EC"/>
</dbReference>
<keyword evidence="10" id="KW-1185">Reference proteome</keyword>
<dbReference type="PANTHER" id="PTHR46042">
    <property type="entry name" value="DIPHTHINE METHYLTRANSFERASE"/>
    <property type="match status" value="1"/>
</dbReference>
<dbReference type="PROSITE" id="PS50294">
    <property type="entry name" value="WD_REPEATS_REGION"/>
    <property type="match status" value="1"/>
</dbReference>
<comment type="catalytic activity">
    <reaction evidence="7">
        <text>diphthine methyl ester-[translation elongation factor 2] + H2O = diphthine-[translation elongation factor 2] + methanol + H(+)</text>
        <dbReference type="Rhea" id="RHEA:42656"/>
        <dbReference type="Rhea" id="RHEA-COMP:10172"/>
        <dbReference type="Rhea" id="RHEA-COMP:10173"/>
        <dbReference type="ChEBI" id="CHEBI:15377"/>
        <dbReference type="ChEBI" id="CHEBI:15378"/>
        <dbReference type="ChEBI" id="CHEBI:17790"/>
        <dbReference type="ChEBI" id="CHEBI:79005"/>
        <dbReference type="ChEBI" id="CHEBI:82696"/>
        <dbReference type="EC" id="3.1.1.97"/>
    </reaction>
</comment>
<dbReference type="EC" id="3.1.1.97" evidence="6"/>
<dbReference type="Pfam" id="PF00400">
    <property type="entry name" value="WD40"/>
    <property type="match status" value="1"/>
</dbReference>
<comment type="caution">
    <text evidence="9">The sequence shown here is derived from an EMBL/GenBank/DDBJ whole genome shotgun (WGS) entry which is preliminary data.</text>
</comment>
<dbReference type="Gene3D" id="2.130.10.10">
    <property type="entry name" value="YVTN repeat-like/Quinoprotein amine dehydrogenase"/>
    <property type="match status" value="1"/>
</dbReference>
<keyword evidence="3" id="KW-0677">Repeat</keyword>
<organism evidence="9 10">
    <name type="scientific">Leptosia nina</name>
    <dbReference type="NCBI Taxonomy" id="320188"/>
    <lineage>
        <taxon>Eukaryota</taxon>
        <taxon>Metazoa</taxon>
        <taxon>Ecdysozoa</taxon>
        <taxon>Arthropoda</taxon>
        <taxon>Hexapoda</taxon>
        <taxon>Insecta</taxon>
        <taxon>Pterygota</taxon>
        <taxon>Neoptera</taxon>
        <taxon>Endopterygota</taxon>
        <taxon>Lepidoptera</taxon>
        <taxon>Glossata</taxon>
        <taxon>Ditrysia</taxon>
        <taxon>Papilionoidea</taxon>
        <taxon>Pieridae</taxon>
        <taxon>Pierinae</taxon>
        <taxon>Leptosia</taxon>
    </lineage>
</organism>
<evidence type="ECO:0000256" key="5">
    <source>
        <dbReference type="ARBA" id="ARBA00038092"/>
    </source>
</evidence>
<protein>
    <recommendedName>
        <fullName evidence="6">methylated diphthine methylhydrolase</fullName>
        <ecNumber evidence="6">3.1.1.97</ecNumber>
    </recommendedName>
</protein>
<proteinExistence type="inferred from homology"/>
<name>A0AAV1JBT7_9NEOP</name>
<dbReference type="InterPro" id="IPR001680">
    <property type="entry name" value="WD40_rpt"/>
</dbReference>
<dbReference type="GO" id="GO:0005737">
    <property type="term" value="C:cytoplasm"/>
    <property type="evidence" value="ECO:0007669"/>
    <property type="project" value="TreeGrafter"/>
</dbReference>
<evidence type="ECO:0000256" key="6">
    <source>
        <dbReference type="ARBA" id="ARBA00039131"/>
    </source>
</evidence>
<evidence type="ECO:0000256" key="8">
    <source>
        <dbReference type="PROSITE-ProRule" id="PRU00221"/>
    </source>
</evidence>